<reference evidence="4" key="2">
    <citation type="submission" date="2020-04" db="EMBL/GenBank/DDBJ databases">
        <authorList>
            <consortium name="NCBI Genome Project"/>
        </authorList>
    </citation>
    <scope>NUCLEOTIDE SEQUENCE</scope>
    <source>
        <strain evidence="4">CBS 304.34</strain>
    </source>
</reference>
<gene>
    <name evidence="2 4" type="ORF">BDZ99DRAFT_468567</name>
</gene>
<keyword evidence="3" id="KW-1185">Reference proteome</keyword>
<reference evidence="2 4" key="1">
    <citation type="journal article" date="2020" name="Stud. Mycol.">
        <title>101 Dothideomycetes genomes: a test case for predicting lifestyles and emergence of pathogens.</title>
        <authorList>
            <person name="Haridas S."/>
            <person name="Albert R."/>
            <person name="Binder M."/>
            <person name="Bloem J."/>
            <person name="Labutti K."/>
            <person name="Salamov A."/>
            <person name="Andreopoulos B."/>
            <person name="Baker S."/>
            <person name="Barry K."/>
            <person name="Bills G."/>
            <person name="Bluhm B."/>
            <person name="Cannon C."/>
            <person name="Castanera R."/>
            <person name="Culley D."/>
            <person name="Daum C."/>
            <person name="Ezra D."/>
            <person name="Gonzalez J."/>
            <person name="Henrissat B."/>
            <person name="Kuo A."/>
            <person name="Liang C."/>
            <person name="Lipzen A."/>
            <person name="Lutzoni F."/>
            <person name="Magnuson J."/>
            <person name="Mondo S."/>
            <person name="Nolan M."/>
            <person name="Ohm R."/>
            <person name="Pangilinan J."/>
            <person name="Park H.-J."/>
            <person name="Ramirez L."/>
            <person name="Alfaro M."/>
            <person name="Sun H."/>
            <person name="Tritt A."/>
            <person name="Yoshinaga Y."/>
            <person name="Zwiers L.-H."/>
            <person name="Turgeon B."/>
            <person name="Goodwin S."/>
            <person name="Spatafora J."/>
            <person name="Crous P."/>
            <person name="Grigoriev I."/>
        </authorList>
    </citation>
    <scope>NUCLEOTIDE SEQUENCE</scope>
    <source>
        <strain evidence="2 4">CBS 304.34</strain>
    </source>
</reference>
<protein>
    <submittedName>
        <fullName evidence="2 4">Uncharacterized protein</fullName>
    </submittedName>
</protein>
<feature type="compositionally biased region" description="Basic residues" evidence="1">
    <location>
        <begin position="87"/>
        <end position="105"/>
    </location>
</feature>
<organism evidence="2">
    <name type="scientific">Mytilinidion resinicola</name>
    <dbReference type="NCBI Taxonomy" id="574789"/>
    <lineage>
        <taxon>Eukaryota</taxon>
        <taxon>Fungi</taxon>
        <taxon>Dikarya</taxon>
        <taxon>Ascomycota</taxon>
        <taxon>Pezizomycotina</taxon>
        <taxon>Dothideomycetes</taxon>
        <taxon>Pleosporomycetidae</taxon>
        <taxon>Mytilinidiales</taxon>
        <taxon>Mytilinidiaceae</taxon>
        <taxon>Mytilinidion</taxon>
    </lineage>
</organism>
<evidence type="ECO:0000313" key="3">
    <source>
        <dbReference type="Proteomes" id="UP000504636"/>
    </source>
</evidence>
<dbReference type="Proteomes" id="UP000504636">
    <property type="component" value="Unplaced"/>
</dbReference>
<dbReference type="EMBL" id="MU003720">
    <property type="protein sequence ID" value="KAF2802886.1"/>
    <property type="molecule type" value="Genomic_DNA"/>
</dbReference>
<evidence type="ECO:0000313" key="2">
    <source>
        <dbReference type="EMBL" id="KAF2802886.1"/>
    </source>
</evidence>
<evidence type="ECO:0000313" key="4">
    <source>
        <dbReference type="RefSeq" id="XP_033569850.1"/>
    </source>
</evidence>
<name>A0A6A6Y241_9PEZI</name>
<dbReference type="AlphaFoldDB" id="A0A6A6Y241"/>
<reference evidence="4" key="3">
    <citation type="submission" date="2025-04" db="UniProtKB">
        <authorList>
            <consortium name="RefSeq"/>
        </authorList>
    </citation>
    <scope>IDENTIFICATION</scope>
    <source>
        <strain evidence="4">CBS 304.34</strain>
    </source>
</reference>
<evidence type="ECO:0000256" key="1">
    <source>
        <dbReference type="SAM" id="MobiDB-lite"/>
    </source>
</evidence>
<dbReference type="RefSeq" id="XP_033569850.1">
    <property type="nucleotide sequence ID" value="XM_033721282.1"/>
</dbReference>
<sequence length="214" mass="23227">MSTAQSSSSINPRVREARELPPLATHIPTTPTLPGVEALLSGVRSAQQETSLQASPTTGQHGLLTPLSTHIPTTLTIPGVKALIKSSQRHVKKTTRERKTRSKKNKKLKTLEGLLLAGPYNPKLVAASELNSHNAEKSGLKHTKGVVIDAAIHALENHAIRIRDQDTVIEHQDTVIEHQAREIQRLAQGGIVFSGLADTVAQPFRHAHLRPPES</sequence>
<accession>A0A6A6Y241</accession>
<feature type="region of interest" description="Disordered" evidence="1">
    <location>
        <begin position="85"/>
        <end position="105"/>
    </location>
</feature>
<dbReference type="GeneID" id="54462175"/>
<proteinExistence type="predicted"/>
<feature type="compositionally biased region" description="Polar residues" evidence="1">
    <location>
        <begin position="1"/>
        <end position="11"/>
    </location>
</feature>
<feature type="region of interest" description="Disordered" evidence="1">
    <location>
        <begin position="1"/>
        <end position="34"/>
    </location>
</feature>